<evidence type="ECO:0000313" key="1">
    <source>
        <dbReference type="EMBL" id="KKK99081.1"/>
    </source>
</evidence>
<organism evidence="1">
    <name type="scientific">marine sediment metagenome</name>
    <dbReference type="NCBI Taxonomy" id="412755"/>
    <lineage>
        <taxon>unclassified sequences</taxon>
        <taxon>metagenomes</taxon>
        <taxon>ecological metagenomes</taxon>
    </lineage>
</organism>
<reference evidence="1" key="1">
    <citation type="journal article" date="2015" name="Nature">
        <title>Complex archaea that bridge the gap between prokaryotes and eukaryotes.</title>
        <authorList>
            <person name="Spang A."/>
            <person name="Saw J.H."/>
            <person name="Jorgensen S.L."/>
            <person name="Zaremba-Niedzwiedzka K."/>
            <person name="Martijn J."/>
            <person name="Lind A.E."/>
            <person name="van Eijk R."/>
            <person name="Schleper C."/>
            <person name="Guy L."/>
            <person name="Ettema T.J."/>
        </authorList>
    </citation>
    <scope>NUCLEOTIDE SEQUENCE</scope>
</reference>
<dbReference type="AlphaFoldDB" id="A0A0F9CR56"/>
<gene>
    <name evidence="1" type="ORF">LCGC14_2636320</name>
</gene>
<accession>A0A0F9CR56</accession>
<proteinExistence type="predicted"/>
<dbReference type="EMBL" id="LAZR01045348">
    <property type="protein sequence ID" value="KKK99081.1"/>
    <property type="molecule type" value="Genomic_DNA"/>
</dbReference>
<name>A0A0F9CR56_9ZZZZ</name>
<comment type="caution">
    <text evidence="1">The sequence shown here is derived from an EMBL/GenBank/DDBJ whole genome shotgun (WGS) entry which is preliminary data.</text>
</comment>
<sequence length="96" mass="10803">MSASKTTTVLSVKSTRATSQTQIGIEMIKWIRTIDGELGNLDKIEAITIESNQEFFEIIAHIPSGRLTMASDFNTYMEASQFIRNKISPYLEVMNV</sequence>
<protein>
    <submittedName>
        <fullName evidence="1">Uncharacterized protein</fullName>
    </submittedName>
</protein>